<dbReference type="Pfam" id="PF00651">
    <property type="entry name" value="BTB"/>
    <property type="match status" value="1"/>
</dbReference>
<evidence type="ECO:0000313" key="2">
    <source>
        <dbReference type="EMBL" id="KAL0959012.1"/>
    </source>
</evidence>
<dbReference type="Gene3D" id="3.30.710.10">
    <property type="entry name" value="Potassium Channel Kv1.1, Chain A"/>
    <property type="match status" value="1"/>
</dbReference>
<reference evidence="3" key="1">
    <citation type="submission" date="2024-06" db="EMBL/GenBank/DDBJ databases">
        <title>Multi-omics analyses provide insights into the biosynthesis of the anticancer antibiotic pleurotin in Hohenbuehelia grisea.</title>
        <authorList>
            <person name="Weaver J.A."/>
            <person name="Alberti F."/>
        </authorList>
    </citation>
    <scope>NUCLEOTIDE SEQUENCE [LARGE SCALE GENOMIC DNA]</scope>
    <source>
        <strain evidence="3">T-177</strain>
    </source>
</reference>
<dbReference type="EMBL" id="JASNQZ010000003">
    <property type="protein sequence ID" value="KAL0959012.1"/>
    <property type="molecule type" value="Genomic_DNA"/>
</dbReference>
<dbReference type="Proteomes" id="UP001556367">
    <property type="component" value="Unassembled WGS sequence"/>
</dbReference>
<name>A0ABR3JV97_9AGAR</name>
<dbReference type="InterPro" id="IPR011333">
    <property type="entry name" value="SKP1/BTB/POZ_sf"/>
</dbReference>
<dbReference type="SMART" id="SM00225">
    <property type="entry name" value="BTB"/>
    <property type="match status" value="1"/>
</dbReference>
<evidence type="ECO:0000313" key="3">
    <source>
        <dbReference type="Proteomes" id="UP001556367"/>
    </source>
</evidence>
<proteinExistence type="predicted"/>
<keyword evidence="3" id="KW-1185">Reference proteome</keyword>
<protein>
    <recommendedName>
        <fullName evidence="1">BTB domain-containing protein</fullName>
    </recommendedName>
</protein>
<evidence type="ECO:0000259" key="1">
    <source>
        <dbReference type="PROSITE" id="PS50097"/>
    </source>
</evidence>
<dbReference type="SUPFAM" id="SSF54695">
    <property type="entry name" value="POZ domain"/>
    <property type="match status" value="1"/>
</dbReference>
<comment type="caution">
    <text evidence="2">The sequence shown here is derived from an EMBL/GenBank/DDBJ whole genome shotgun (WGS) entry which is preliminary data.</text>
</comment>
<organism evidence="2 3">
    <name type="scientific">Hohenbuehelia grisea</name>
    <dbReference type="NCBI Taxonomy" id="104357"/>
    <lineage>
        <taxon>Eukaryota</taxon>
        <taxon>Fungi</taxon>
        <taxon>Dikarya</taxon>
        <taxon>Basidiomycota</taxon>
        <taxon>Agaricomycotina</taxon>
        <taxon>Agaricomycetes</taxon>
        <taxon>Agaricomycetidae</taxon>
        <taxon>Agaricales</taxon>
        <taxon>Pleurotineae</taxon>
        <taxon>Pleurotaceae</taxon>
        <taxon>Hohenbuehelia</taxon>
    </lineage>
</organism>
<sequence>MLATPHTESRPTSTMDGLLRSPEFWFYDGNVVLIAGSTAFKVHRGQLARHSDVFHGLFSIPQPQDEHSMDDCPCVQLHDQPSDVTCFLSALYDGFYFDKPRADDFPIIAGVLRLSSKYLVESLRQQCILRLEHEWPSTLAGWDRREQESTNAQAHYSPRDLYAHPILVLELAVELNLPSLFPAALYDLSRYGPSKILSGTAVPLPAHASPQDSADPPGHFVAKLTRDLLCRTLRGREDSQKYISRFVEKVLVMRPISPECLNKDTDRAGYCIESFYFITLNMLRSVGGVSSGRDADPLFSLVQAMDMLSRTDFSDGRGTKRCGLRMCHMCKVEFAKEGISAREEIWRLIPQWFGLQEASELKTKA</sequence>
<dbReference type="InterPro" id="IPR000210">
    <property type="entry name" value="BTB/POZ_dom"/>
</dbReference>
<feature type="domain" description="BTB" evidence="1">
    <location>
        <begin position="29"/>
        <end position="94"/>
    </location>
</feature>
<dbReference type="PROSITE" id="PS50097">
    <property type="entry name" value="BTB"/>
    <property type="match status" value="1"/>
</dbReference>
<accession>A0ABR3JV97</accession>
<gene>
    <name evidence="2" type="ORF">HGRIS_014324</name>
</gene>